<protein>
    <submittedName>
        <fullName evidence="1">Uncharacterized protein</fullName>
    </submittedName>
</protein>
<reference evidence="1" key="1">
    <citation type="submission" date="2021-01" db="EMBL/GenBank/DDBJ databases">
        <title>Adiantum capillus-veneris genome.</title>
        <authorList>
            <person name="Fang Y."/>
            <person name="Liao Q."/>
        </authorList>
    </citation>
    <scope>NUCLEOTIDE SEQUENCE</scope>
    <source>
        <strain evidence="1">H3</strain>
        <tissue evidence="1">Leaf</tissue>
    </source>
</reference>
<organism evidence="1 2">
    <name type="scientific">Adiantum capillus-veneris</name>
    <name type="common">Maidenhair fern</name>
    <dbReference type="NCBI Taxonomy" id="13818"/>
    <lineage>
        <taxon>Eukaryota</taxon>
        <taxon>Viridiplantae</taxon>
        <taxon>Streptophyta</taxon>
        <taxon>Embryophyta</taxon>
        <taxon>Tracheophyta</taxon>
        <taxon>Polypodiopsida</taxon>
        <taxon>Polypodiidae</taxon>
        <taxon>Polypodiales</taxon>
        <taxon>Pteridineae</taxon>
        <taxon>Pteridaceae</taxon>
        <taxon>Vittarioideae</taxon>
        <taxon>Adiantum</taxon>
    </lineage>
</organism>
<accession>A0A9D4U1H6</accession>
<dbReference type="Proteomes" id="UP000886520">
    <property type="component" value="Chromosome 25"/>
</dbReference>
<evidence type="ECO:0000313" key="1">
    <source>
        <dbReference type="EMBL" id="KAI5059794.1"/>
    </source>
</evidence>
<dbReference type="OrthoDB" id="1958568at2759"/>
<gene>
    <name evidence="1" type="ORF">GOP47_0026113</name>
</gene>
<name>A0A9D4U1H6_ADICA</name>
<keyword evidence="2" id="KW-1185">Reference proteome</keyword>
<comment type="caution">
    <text evidence="1">The sequence shown here is derived from an EMBL/GenBank/DDBJ whole genome shotgun (WGS) entry which is preliminary data.</text>
</comment>
<proteinExistence type="predicted"/>
<dbReference type="AlphaFoldDB" id="A0A9D4U1H6"/>
<evidence type="ECO:0000313" key="2">
    <source>
        <dbReference type="Proteomes" id="UP000886520"/>
    </source>
</evidence>
<sequence>MDASEVYHVYCFCGRKGEDVQSWVALADDLLLELGMYDDEERADFMYQGLCEDALQFYKSLPRHVQYNWQLMKVALLKRYVELEVPAMHSRYFYSTNEECIKSWIAQVEEEMTHLHIVDDEARANFSSQGLSSDAFVFIHMLPDDWRHNWLALKFSLLMRYWRLPKPKDPIESFLVATFQSLQNEFWETLQSPFDVDAYCDDNAYHLSDLHARDLQMVDEASVKLFDGDDLSESGYCSDLESDDYSASLFFAAGKSMDCIPVDGAFTDEGYSCHDSTIFDLSPYTRSIRSGCPDEARNAKEGNQALESFDVREDSCRETYHKYNACDPSCDACQLTSS</sequence>
<dbReference type="EMBL" id="JABFUD020000025">
    <property type="protein sequence ID" value="KAI5059794.1"/>
    <property type="molecule type" value="Genomic_DNA"/>
</dbReference>